<feature type="region of interest" description="Disordered" evidence="1">
    <location>
        <begin position="51"/>
        <end position="87"/>
    </location>
</feature>
<accession>A0A9Q0EVF3</accession>
<evidence type="ECO:0000256" key="1">
    <source>
        <dbReference type="SAM" id="MobiDB-lite"/>
    </source>
</evidence>
<proteinExistence type="predicted"/>
<organism evidence="2 3">
    <name type="scientific">Muraenolepis orangiensis</name>
    <name type="common">Patagonian moray cod</name>
    <dbReference type="NCBI Taxonomy" id="630683"/>
    <lineage>
        <taxon>Eukaryota</taxon>
        <taxon>Metazoa</taxon>
        <taxon>Chordata</taxon>
        <taxon>Craniata</taxon>
        <taxon>Vertebrata</taxon>
        <taxon>Euteleostomi</taxon>
        <taxon>Actinopterygii</taxon>
        <taxon>Neopterygii</taxon>
        <taxon>Teleostei</taxon>
        <taxon>Neoteleostei</taxon>
        <taxon>Acanthomorphata</taxon>
        <taxon>Zeiogadaria</taxon>
        <taxon>Gadariae</taxon>
        <taxon>Gadiformes</taxon>
        <taxon>Muraenolepidoidei</taxon>
        <taxon>Muraenolepididae</taxon>
        <taxon>Muraenolepis</taxon>
    </lineage>
</organism>
<gene>
    <name evidence="2" type="ORF">NHX12_017891</name>
</gene>
<evidence type="ECO:0000313" key="2">
    <source>
        <dbReference type="EMBL" id="KAJ3614317.1"/>
    </source>
</evidence>
<name>A0A9Q0EVF3_9TELE</name>
<dbReference type="EMBL" id="JANIIK010000034">
    <property type="protein sequence ID" value="KAJ3614317.1"/>
    <property type="molecule type" value="Genomic_DNA"/>
</dbReference>
<protein>
    <submittedName>
        <fullName evidence="2">Uncharacterized protein</fullName>
    </submittedName>
</protein>
<sequence length="87" mass="9606">MTISLAWLVYCYIQKLRYDNEQDRNEISLEDTTKEAIGLLQVRTIKEGDKVDLPSLSSGSDSPSTAAYMGVSDGKQSAEDQALGKNF</sequence>
<dbReference type="Proteomes" id="UP001148018">
    <property type="component" value="Unassembled WGS sequence"/>
</dbReference>
<keyword evidence="3" id="KW-1185">Reference proteome</keyword>
<dbReference type="OrthoDB" id="5357315at2759"/>
<comment type="caution">
    <text evidence="2">The sequence shown here is derived from an EMBL/GenBank/DDBJ whole genome shotgun (WGS) entry which is preliminary data.</text>
</comment>
<reference evidence="2" key="1">
    <citation type="submission" date="2022-07" db="EMBL/GenBank/DDBJ databases">
        <title>Chromosome-level genome of Muraenolepis orangiensis.</title>
        <authorList>
            <person name="Kim J."/>
        </authorList>
    </citation>
    <scope>NUCLEOTIDE SEQUENCE</scope>
    <source>
        <strain evidence="2">KU_S4_2022</strain>
        <tissue evidence="2">Muscle</tissue>
    </source>
</reference>
<feature type="compositionally biased region" description="Low complexity" evidence="1">
    <location>
        <begin position="53"/>
        <end position="64"/>
    </location>
</feature>
<dbReference type="AlphaFoldDB" id="A0A9Q0EVF3"/>
<evidence type="ECO:0000313" key="3">
    <source>
        <dbReference type="Proteomes" id="UP001148018"/>
    </source>
</evidence>